<dbReference type="InterPro" id="IPR038706">
    <property type="entry name" value="Type_VI_SciN-like_sf"/>
</dbReference>
<dbReference type="Gene3D" id="2.60.40.4150">
    <property type="entry name" value="Type VI secretion system, lipoprotein SciN"/>
    <property type="match status" value="1"/>
</dbReference>
<accession>A0A855SHN5</accession>
<evidence type="ECO:0000313" key="2">
    <source>
        <dbReference type="Proteomes" id="UP000241440"/>
    </source>
</evidence>
<sequence length="151" mass="17337">MVFIFALTLMGCSSKYDPASEPSTITISMVSTDSINTNGNNEPSPVELKVFELEDDSMFNSASYDQLAFEYKKALKSNYVDVYDYVMLPNKFKFVEEMKLDEDTRYIGVMALFSDSDNSDWKKSVKVKTLGRDYHLLIYLKDNQVVLDRVE</sequence>
<proteinExistence type="predicted"/>
<dbReference type="PANTHER" id="PTHR37625:SF5">
    <property type="entry name" value="LIPOPROTEIN"/>
    <property type="match status" value="1"/>
</dbReference>
<dbReference type="PANTHER" id="PTHR37625">
    <property type="entry name" value="OUTER MEMBRANE LIPOPROTEIN-RELATED"/>
    <property type="match status" value="1"/>
</dbReference>
<reference evidence="1 2" key="1">
    <citation type="submission" date="2018-01" db="EMBL/GenBank/DDBJ databases">
        <title>Whole genome sequencing of Histamine producing bacteria.</title>
        <authorList>
            <person name="Butler K."/>
        </authorList>
    </citation>
    <scope>NUCLEOTIDE SEQUENCE [LARGE SCALE GENOMIC DNA]</scope>
    <source>
        <strain evidence="1 2">A2-1</strain>
    </source>
</reference>
<keyword evidence="1" id="KW-0449">Lipoprotein</keyword>
<dbReference type="Proteomes" id="UP000241440">
    <property type="component" value="Unassembled WGS sequence"/>
</dbReference>
<name>A0A855SHN5_PHOAN</name>
<comment type="caution">
    <text evidence="1">The sequence shown here is derived from an EMBL/GenBank/DDBJ whole genome shotgun (WGS) entry which is preliminary data.</text>
</comment>
<protein>
    <submittedName>
        <fullName evidence="1">Type VI secretion system lipoprotein TssJ</fullName>
    </submittedName>
</protein>
<dbReference type="InterPro" id="IPR017734">
    <property type="entry name" value="T6SS_SciN"/>
</dbReference>
<gene>
    <name evidence="1" type="primary">tssJ</name>
    <name evidence="1" type="ORF">C0W41_08550</name>
</gene>
<dbReference type="AlphaFoldDB" id="A0A855SHN5"/>
<dbReference type="EMBL" id="PYOY01000003">
    <property type="protein sequence ID" value="PSX08051.1"/>
    <property type="molecule type" value="Genomic_DNA"/>
</dbReference>
<dbReference type="NCBIfam" id="TIGR03352">
    <property type="entry name" value="VI_chp_3"/>
    <property type="match status" value="1"/>
</dbReference>
<dbReference type="Pfam" id="PF12790">
    <property type="entry name" value="T6SS-SciN"/>
    <property type="match status" value="1"/>
</dbReference>
<evidence type="ECO:0000313" key="1">
    <source>
        <dbReference type="EMBL" id="PSX08051.1"/>
    </source>
</evidence>
<organism evidence="1 2">
    <name type="scientific">Photobacterium angustum</name>
    <dbReference type="NCBI Taxonomy" id="661"/>
    <lineage>
        <taxon>Bacteria</taxon>
        <taxon>Pseudomonadati</taxon>
        <taxon>Pseudomonadota</taxon>
        <taxon>Gammaproteobacteria</taxon>
        <taxon>Vibrionales</taxon>
        <taxon>Vibrionaceae</taxon>
        <taxon>Photobacterium</taxon>
    </lineage>
</organism>